<evidence type="ECO:0000256" key="4">
    <source>
        <dbReference type="ARBA" id="ARBA00022807"/>
    </source>
</evidence>
<dbReference type="PROSITE" id="PS51935">
    <property type="entry name" value="NLPC_P60"/>
    <property type="match status" value="1"/>
</dbReference>
<keyword evidence="4" id="KW-0788">Thiol protease</keyword>
<dbReference type="RefSeq" id="WP_204816563.1">
    <property type="nucleotide sequence ID" value="NZ_JANHOF010000001.1"/>
</dbReference>
<feature type="signal peptide" evidence="5">
    <location>
        <begin position="1"/>
        <end position="25"/>
    </location>
</feature>
<dbReference type="InterPro" id="IPR038765">
    <property type="entry name" value="Papain-like_cys_pep_sf"/>
</dbReference>
<dbReference type="InterPro" id="IPR000064">
    <property type="entry name" value="NLP_P60_dom"/>
</dbReference>
<dbReference type="InterPro" id="IPR051202">
    <property type="entry name" value="Peptidase_C40"/>
</dbReference>
<evidence type="ECO:0000256" key="3">
    <source>
        <dbReference type="ARBA" id="ARBA00022801"/>
    </source>
</evidence>
<keyword evidence="5" id="KW-0732">Signal</keyword>
<protein>
    <submittedName>
        <fullName evidence="7">C40 family peptidase</fullName>
    </submittedName>
</protein>
<name>A0ABV6JIC5_9BACL</name>
<dbReference type="Proteomes" id="UP001589818">
    <property type="component" value="Unassembled WGS sequence"/>
</dbReference>
<proteinExistence type="inferred from homology"/>
<accession>A0ABV6JIC5</accession>
<evidence type="ECO:0000313" key="7">
    <source>
        <dbReference type="EMBL" id="MFC0395462.1"/>
    </source>
</evidence>
<dbReference type="Pfam" id="PF00877">
    <property type="entry name" value="NLPC_P60"/>
    <property type="match status" value="1"/>
</dbReference>
<dbReference type="EMBL" id="JBHLVF010000041">
    <property type="protein sequence ID" value="MFC0395462.1"/>
    <property type="molecule type" value="Genomic_DNA"/>
</dbReference>
<keyword evidence="2" id="KW-0645">Protease</keyword>
<evidence type="ECO:0000259" key="6">
    <source>
        <dbReference type="PROSITE" id="PS51935"/>
    </source>
</evidence>
<evidence type="ECO:0000313" key="8">
    <source>
        <dbReference type="Proteomes" id="UP001589818"/>
    </source>
</evidence>
<feature type="chain" id="PRO_5046712293" evidence="5">
    <location>
        <begin position="26"/>
        <end position="160"/>
    </location>
</feature>
<dbReference type="PANTHER" id="PTHR47053">
    <property type="entry name" value="MUREIN DD-ENDOPEPTIDASE MEPH-RELATED"/>
    <property type="match status" value="1"/>
</dbReference>
<reference evidence="7 8" key="1">
    <citation type="submission" date="2024-09" db="EMBL/GenBank/DDBJ databases">
        <authorList>
            <person name="Sun Q."/>
            <person name="Mori K."/>
        </authorList>
    </citation>
    <scope>NUCLEOTIDE SEQUENCE [LARGE SCALE GENOMIC DNA]</scope>
    <source>
        <strain evidence="7 8">CCM 4839</strain>
    </source>
</reference>
<sequence>MRIKNLLRKFVITSLCTTIGFSALAFGASHKTEAATEQTVKLLSTGKEYIGTPYKLGSQSGVTSSFDCSSFSQYIFKLNGVKLPRTASAQAKVGKPVAKGYLSVGDLVFFKTNGKSISHVAIYAGNSKILHSSSSKGVIVANMNSSYWKTKYVTARRVSL</sequence>
<dbReference type="Gene3D" id="3.90.1720.10">
    <property type="entry name" value="endopeptidase domain like (from Nostoc punctiforme)"/>
    <property type="match status" value="1"/>
</dbReference>
<keyword evidence="3" id="KW-0378">Hydrolase</keyword>
<gene>
    <name evidence="7" type="ORF">ACFFJ8_29355</name>
</gene>
<keyword evidence="8" id="KW-1185">Reference proteome</keyword>
<dbReference type="SUPFAM" id="SSF54001">
    <property type="entry name" value="Cysteine proteinases"/>
    <property type="match status" value="1"/>
</dbReference>
<feature type="domain" description="NlpC/P60" evidence="6">
    <location>
        <begin position="36"/>
        <end position="159"/>
    </location>
</feature>
<organism evidence="7 8">
    <name type="scientific">Paenibacillus mendelii</name>
    <dbReference type="NCBI Taxonomy" id="206163"/>
    <lineage>
        <taxon>Bacteria</taxon>
        <taxon>Bacillati</taxon>
        <taxon>Bacillota</taxon>
        <taxon>Bacilli</taxon>
        <taxon>Bacillales</taxon>
        <taxon>Paenibacillaceae</taxon>
        <taxon>Paenibacillus</taxon>
    </lineage>
</organism>
<comment type="similarity">
    <text evidence="1">Belongs to the peptidase C40 family.</text>
</comment>
<evidence type="ECO:0000256" key="1">
    <source>
        <dbReference type="ARBA" id="ARBA00007074"/>
    </source>
</evidence>
<evidence type="ECO:0000256" key="5">
    <source>
        <dbReference type="SAM" id="SignalP"/>
    </source>
</evidence>
<dbReference type="PANTHER" id="PTHR47053:SF1">
    <property type="entry name" value="MUREIN DD-ENDOPEPTIDASE MEPH-RELATED"/>
    <property type="match status" value="1"/>
</dbReference>
<evidence type="ECO:0000256" key="2">
    <source>
        <dbReference type="ARBA" id="ARBA00022670"/>
    </source>
</evidence>
<comment type="caution">
    <text evidence="7">The sequence shown here is derived from an EMBL/GenBank/DDBJ whole genome shotgun (WGS) entry which is preliminary data.</text>
</comment>